<name>A0A3P7PCU9_9FIRM</name>
<sequence length="265" mass="31236">MKIKIAEKEAMHLSGVVLYGELKHQAYSSTLSGVKNLGYQKDEKHMHNFEGAINKFGDLMESFGRHLEQNAKKWEESALEWTKNFEFKAEEFGDKMEAWGEQFEKKMELWGEQLEKAWEGSSEWSEAAVKKEEGIMEYAIYSTYEQLYEKHLKNHPSLMKKNRLYEVRIMDSGLNDHEAMVFLGNRFQEGANVTYPSASMTFDPDKWLVIKLTEDEFAKDWLKRLEDVELIKDYIIEPYFIITHPREKQDEWIRIRCPLGVRADA</sequence>
<dbReference type="KEGG" id="cbar:PATL70BA_0844"/>
<gene>
    <name evidence="1" type="ORF">PATL70BA_0844</name>
</gene>
<evidence type="ECO:0000313" key="1">
    <source>
        <dbReference type="EMBL" id="VDN46718.1"/>
    </source>
</evidence>
<organism evidence="1 2">
    <name type="scientific">Petrocella atlantisensis</name>
    <dbReference type="NCBI Taxonomy" id="2173034"/>
    <lineage>
        <taxon>Bacteria</taxon>
        <taxon>Bacillati</taxon>
        <taxon>Bacillota</taxon>
        <taxon>Clostridia</taxon>
        <taxon>Lachnospirales</taxon>
        <taxon>Vallitaleaceae</taxon>
        <taxon>Petrocella</taxon>
    </lineage>
</organism>
<dbReference type="AlphaFoldDB" id="A0A3P7PCU9"/>
<dbReference type="RefSeq" id="WP_125136172.1">
    <property type="nucleotide sequence ID" value="NZ_LR130778.1"/>
</dbReference>
<evidence type="ECO:0000313" key="2">
    <source>
        <dbReference type="Proteomes" id="UP000279029"/>
    </source>
</evidence>
<keyword evidence="2" id="KW-1185">Reference proteome</keyword>
<protein>
    <submittedName>
        <fullName evidence="1">Uncharacterized protein</fullName>
    </submittedName>
</protein>
<reference evidence="1 2" key="1">
    <citation type="submission" date="2018-09" db="EMBL/GenBank/DDBJ databases">
        <authorList>
            <person name="Postec A."/>
        </authorList>
    </citation>
    <scope>NUCLEOTIDE SEQUENCE [LARGE SCALE GENOMIC DNA]</scope>
    <source>
        <strain evidence="1">70B-A</strain>
    </source>
</reference>
<accession>A0A3P7PCU9</accession>
<dbReference type="Proteomes" id="UP000279029">
    <property type="component" value="Chromosome"/>
</dbReference>
<dbReference type="EMBL" id="LR130778">
    <property type="protein sequence ID" value="VDN46718.1"/>
    <property type="molecule type" value="Genomic_DNA"/>
</dbReference>
<proteinExistence type="predicted"/>